<gene>
    <name evidence="3" type="ORF">EDD52_102431</name>
</gene>
<organism evidence="3 4">
    <name type="scientific">Primorskyibacter sedentarius</name>
    <dbReference type="NCBI Taxonomy" id="745311"/>
    <lineage>
        <taxon>Bacteria</taxon>
        <taxon>Pseudomonadati</taxon>
        <taxon>Pseudomonadota</taxon>
        <taxon>Alphaproteobacteria</taxon>
        <taxon>Rhodobacterales</taxon>
        <taxon>Roseobacteraceae</taxon>
        <taxon>Primorskyibacter</taxon>
    </lineage>
</organism>
<accession>A0A4R3JK11</accession>
<dbReference type="AlphaFoldDB" id="A0A4R3JK11"/>
<dbReference type="EMBL" id="SLZU01000002">
    <property type="protein sequence ID" value="TCS66614.1"/>
    <property type="molecule type" value="Genomic_DNA"/>
</dbReference>
<reference evidence="3 4" key="1">
    <citation type="submission" date="2019-03" db="EMBL/GenBank/DDBJ databases">
        <title>Genomic Encyclopedia of Type Strains, Phase IV (KMG-IV): sequencing the most valuable type-strain genomes for metagenomic binning, comparative biology and taxonomic classification.</title>
        <authorList>
            <person name="Goeker M."/>
        </authorList>
    </citation>
    <scope>NUCLEOTIDE SEQUENCE [LARGE SCALE GENOMIC DNA]</scope>
    <source>
        <strain evidence="3 4">DSM 104836</strain>
    </source>
</reference>
<proteinExistence type="predicted"/>
<keyword evidence="3" id="KW-0238">DNA-binding</keyword>
<protein>
    <submittedName>
        <fullName evidence="3">DNA-binding protein H-NS</fullName>
    </submittedName>
</protein>
<evidence type="ECO:0000313" key="4">
    <source>
        <dbReference type="Proteomes" id="UP000295696"/>
    </source>
</evidence>
<sequence>MIDLSGMSREELTALKKNVEKALDTVETRRRAEALKAAEDAAREFGFSLTELNASTTGGKKTKGVAKFVNPEDPSQTWTGRGRKPKWVIEHLDNGKPLEDLEL</sequence>
<keyword evidence="4" id="KW-1185">Reference proteome</keyword>
<dbReference type="OrthoDB" id="5297879at2"/>
<evidence type="ECO:0000313" key="3">
    <source>
        <dbReference type="EMBL" id="TCS66614.1"/>
    </source>
</evidence>
<dbReference type="SUPFAM" id="SSF81273">
    <property type="entry name" value="H-NS histone-like proteins"/>
    <property type="match status" value="1"/>
</dbReference>
<dbReference type="SMART" id="SM00528">
    <property type="entry name" value="HNS"/>
    <property type="match status" value="1"/>
</dbReference>
<feature type="region of interest" description="Disordered" evidence="1">
    <location>
        <begin position="56"/>
        <end position="82"/>
    </location>
</feature>
<dbReference type="Pfam" id="PF00816">
    <property type="entry name" value="Histone_HNS"/>
    <property type="match status" value="1"/>
</dbReference>
<dbReference type="Gene3D" id="4.10.430.10">
    <property type="entry name" value="Histone-like protein H-NS, C-terminal domain"/>
    <property type="match status" value="1"/>
</dbReference>
<comment type="caution">
    <text evidence="3">The sequence shown here is derived from an EMBL/GenBank/DDBJ whole genome shotgun (WGS) entry which is preliminary data.</text>
</comment>
<evidence type="ECO:0000259" key="2">
    <source>
        <dbReference type="SMART" id="SM00528"/>
    </source>
</evidence>
<dbReference type="InterPro" id="IPR027444">
    <property type="entry name" value="H-NS_C_dom"/>
</dbReference>
<dbReference type="RefSeq" id="WP_132242832.1">
    <property type="nucleotide sequence ID" value="NZ_CBDUOC010000210.1"/>
</dbReference>
<name>A0A4R3JK11_9RHOB</name>
<dbReference type="GO" id="GO:0003677">
    <property type="term" value="F:DNA binding"/>
    <property type="evidence" value="ECO:0007669"/>
    <property type="project" value="UniProtKB-KW"/>
</dbReference>
<dbReference type="InterPro" id="IPR037150">
    <property type="entry name" value="H-NS_C_dom_sf"/>
</dbReference>
<feature type="domain" description="DNA-binding protein H-NS-like C-terminal" evidence="2">
    <location>
        <begin position="58"/>
        <end position="103"/>
    </location>
</feature>
<evidence type="ECO:0000256" key="1">
    <source>
        <dbReference type="SAM" id="MobiDB-lite"/>
    </source>
</evidence>
<dbReference type="Proteomes" id="UP000295696">
    <property type="component" value="Unassembled WGS sequence"/>
</dbReference>